<dbReference type="Pfam" id="PF01734">
    <property type="entry name" value="Patatin"/>
    <property type="match status" value="1"/>
</dbReference>
<feature type="short sequence motif" description="GXSXG" evidence="4">
    <location>
        <begin position="57"/>
        <end position="61"/>
    </location>
</feature>
<feature type="active site" description="Nucleophile" evidence="4">
    <location>
        <position position="59"/>
    </location>
</feature>
<feature type="short sequence motif" description="DGA/G" evidence="4">
    <location>
        <begin position="227"/>
        <end position="229"/>
    </location>
</feature>
<dbReference type="RefSeq" id="WP_011600365.1">
    <property type="nucleotide sequence ID" value="NC_008271.1"/>
</dbReference>
<proteinExistence type="predicted"/>
<dbReference type="SUPFAM" id="SSF52151">
    <property type="entry name" value="FabD/lysophospholipase-like"/>
    <property type="match status" value="1"/>
</dbReference>
<dbReference type="OrthoDB" id="4080114at2"/>
<evidence type="ECO:0000259" key="5">
    <source>
        <dbReference type="PROSITE" id="PS51635"/>
    </source>
</evidence>
<dbReference type="KEGG" id="rha:RHA1_ro11091"/>
<protein>
    <recommendedName>
        <fullName evidence="5">PNPLA domain-containing protein</fullName>
    </recommendedName>
</protein>
<feature type="domain" description="PNPLA" evidence="5">
    <location>
        <begin position="22"/>
        <end position="240"/>
    </location>
</feature>
<dbReference type="GO" id="GO:0016787">
    <property type="term" value="F:hydrolase activity"/>
    <property type="evidence" value="ECO:0007669"/>
    <property type="project" value="UniProtKB-UniRule"/>
</dbReference>
<feature type="active site" description="Proton acceptor" evidence="4">
    <location>
        <position position="227"/>
    </location>
</feature>
<keyword evidence="1 4" id="KW-0378">Hydrolase</keyword>
<evidence type="ECO:0000256" key="3">
    <source>
        <dbReference type="ARBA" id="ARBA00023098"/>
    </source>
</evidence>
<evidence type="ECO:0000313" key="7">
    <source>
        <dbReference type="Proteomes" id="UP000008710"/>
    </source>
</evidence>
<dbReference type="InterPro" id="IPR002641">
    <property type="entry name" value="PNPLA_dom"/>
</dbReference>
<dbReference type="EMBL" id="CP000434">
    <property type="protein sequence ID" value="ABH00738.1"/>
    <property type="molecule type" value="Genomic_DNA"/>
</dbReference>
<dbReference type="InterPro" id="IPR016035">
    <property type="entry name" value="Acyl_Trfase/lysoPLipase"/>
</dbReference>
<keyword evidence="3 4" id="KW-0443">Lipid metabolism</keyword>
<dbReference type="PROSITE" id="PS51635">
    <property type="entry name" value="PNPLA"/>
    <property type="match status" value="1"/>
</dbReference>
<evidence type="ECO:0000313" key="6">
    <source>
        <dbReference type="EMBL" id="ABH00738.1"/>
    </source>
</evidence>
<keyword evidence="2 4" id="KW-0442">Lipid degradation</keyword>
<dbReference type="eggNOG" id="COG1752">
    <property type="taxonomic scope" value="Bacteria"/>
</dbReference>
<dbReference type="HOGENOM" id="CLU_042893_0_0_11"/>
<evidence type="ECO:0000256" key="4">
    <source>
        <dbReference type="PROSITE-ProRule" id="PRU01161"/>
    </source>
</evidence>
<feature type="short sequence motif" description="GXGXXG" evidence="4">
    <location>
        <begin position="26"/>
        <end position="31"/>
    </location>
</feature>
<dbReference type="Gene3D" id="3.40.1090.10">
    <property type="entry name" value="Cytosolic phospholipase A2 catalytic domain"/>
    <property type="match status" value="1"/>
</dbReference>
<dbReference type="GO" id="GO:0016042">
    <property type="term" value="P:lipid catabolic process"/>
    <property type="evidence" value="ECO:0007669"/>
    <property type="project" value="UniProtKB-UniRule"/>
</dbReference>
<reference evidence="7" key="1">
    <citation type="journal article" date="2006" name="Proc. Natl. Acad. Sci. U.S.A.">
        <title>The complete genome of Rhodococcus sp. RHA1 provides insights into a catabolic powerhouse.</title>
        <authorList>
            <person name="McLeod M.P."/>
            <person name="Warren R.L."/>
            <person name="Hsiao W.W.L."/>
            <person name="Araki N."/>
            <person name="Myhre M."/>
            <person name="Fernandes C."/>
            <person name="Miyazawa D."/>
            <person name="Wong W."/>
            <person name="Lillquist A.L."/>
            <person name="Wang D."/>
            <person name="Dosanjh M."/>
            <person name="Hara H."/>
            <person name="Petrescu A."/>
            <person name="Morin R.D."/>
            <person name="Yang G."/>
            <person name="Stott J.M."/>
            <person name="Schein J.E."/>
            <person name="Shin H."/>
            <person name="Smailus D."/>
            <person name="Siddiqui A.S."/>
            <person name="Marra M.A."/>
            <person name="Jones S.J.M."/>
            <person name="Holt R."/>
            <person name="Brinkman F.S.L."/>
            <person name="Miyauchi K."/>
            <person name="Fukuda M."/>
            <person name="Davies J.E."/>
            <person name="Mohn W.W."/>
            <person name="Eltis L.D."/>
        </authorList>
    </citation>
    <scope>NUCLEOTIDE SEQUENCE [LARGE SCALE GENOMIC DNA]</scope>
    <source>
        <strain evidence="7">RHA1</strain>
    </source>
</reference>
<evidence type="ECO:0000256" key="2">
    <source>
        <dbReference type="ARBA" id="ARBA00022963"/>
    </source>
</evidence>
<keyword evidence="6" id="KW-0614">Plasmid</keyword>
<sequence length="444" mass="47122">MEPHEPHNLNPGPGPDPSRVAVVVAGAGARGAYEAGVLSVVVPFLRAGGITPDLFIGTSAGAINATLFAAGAHLPADDQAAAALAVWRSVDIDDVFRPLMYSGPATIARWAGQLCGIPGIRLTSLVDTTPLARTAHRLVDWRQLAANLDDRRTSLAVVTTSAANNRTVVFVDRNGAAPLPPPDANRAIDYRDVRVTAEHVRASAAIPALFPAVEVSTPNDARGWYADGGIRLNAPLKPALSLGAHKLVVVATHPAVYPPVPNTGEEPGPPDVDDMVVRVLDAALVDRMVEDLRTLGKINELVADGRRTGTGRHHHYVDVPYLFFGPETRGCLGTLAAEAFDDRNRWPAGAWRMLRNPDLLLLGRLLGGDGARRGDLLSYLLFDRGFINAAICMGRRDAHLLLAGTDQPPWLTGAPKHVPPQRISVHAAMQTHGAGIGAETTDTA</sequence>
<dbReference type="PANTHER" id="PTHR14226">
    <property type="entry name" value="NEUROPATHY TARGET ESTERASE/SWISS CHEESE D.MELANOGASTER"/>
    <property type="match status" value="1"/>
</dbReference>
<geneLocation type="plasmid" evidence="6 7">
    <name>pRHL3</name>
</geneLocation>
<name>Q0RVE8_RHOJR</name>
<dbReference type="PATRIC" id="fig|101510.16.peg.8921"/>
<dbReference type="AlphaFoldDB" id="Q0RVE8"/>
<dbReference type="Proteomes" id="UP000008710">
    <property type="component" value="Plasmid pRHL3"/>
</dbReference>
<dbReference type="PANTHER" id="PTHR14226:SF57">
    <property type="entry name" value="BLR7027 PROTEIN"/>
    <property type="match status" value="1"/>
</dbReference>
<organism evidence="6 7">
    <name type="scientific">Rhodococcus jostii (strain RHA1)</name>
    <dbReference type="NCBI Taxonomy" id="101510"/>
    <lineage>
        <taxon>Bacteria</taxon>
        <taxon>Bacillati</taxon>
        <taxon>Actinomycetota</taxon>
        <taxon>Actinomycetes</taxon>
        <taxon>Mycobacteriales</taxon>
        <taxon>Nocardiaceae</taxon>
        <taxon>Rhodococcus</taxon>
    </lineage>
</organism>
<accession>Q0RVE8</accession>
<evidence type="ECO:0000256" key="1">
    <source>
        <dbReference type="ARBA" id="ARBA00022801"/>
    </source>
</evidence>
<dbReference type="InterPro" id="IPR050301">
    <property type="entry name" value="NTE"/>
</dbReference>
<gene>
    <name evidence="6" type="ordered locus">RHA1_ro11091</name>
</gene>